<evidence type="ECO:0000313" key="1">
    <source>
        <dbReference type="EnsemblMetazoa" id="Aqu2.1.43174_001"/>
    </source>
</evidence>
<organism evidence="1">
    <name type="scientific">Amphimedon queenslandica</name>
    <name type="common">Sponge</name>
    <dbReference type="NCBI Taxonomy" id="400682"/>
    <lineage>
        <taxon>Eukaryota</taxon>
        <taxon>Metazoa</taxon>
        <taxon>Porifera</taxon>
        <taxon>Demospongiae</taxon>
        <taxon>Heteroscleromorpha</taxon>
        <taxon>Haplosclerida</taxon>
        <taxon>Niphatidae</taxon>
        <taxon>Amphimedon</taxon>
    </lineage>
</organism>
<reference evidence="1" key="1">
    <citation type="submission" date="2017-05" db="UniProtKB">
        <authorList>
            <consortium name="EnsemblMetazoa"/>
        </authorList>
    </citation>
    <scope>IDENTIFICATION</scope>
</reference>
<accession>A0A1X7VTG6</accession>
<sequence>MLRRSILKSCSSTESPTESFSIAFSWLLKAVNCHFLLHVQKLQCKEWSH</sequence>
<dbReference type="EnsemblMetazoa" id="Aqu2.1.43174_001">
    <property type="protein sequence ID" value="Aqu2.1.43174_001"/>
    <property type="gene ID" value="Aqu2.1.43174"/>
</dbReference>
<dbReference type="InParanoid" id="A0A1X7VTG6"/>
<dbReference type="AlphaFoldDB" id="A0A1X7VTG6"/>
<protein>
    <submittedName>
        <fullName evidence="1">Uncharacterized protein</fullName>
    </submittedName>
</protein>
<proteinExistence type="predicted"/>
<name>A0A1X7VTG6_AMPQE</name>